<keyword evidence="5" id="KW-0378">Hydrolase</keyword>
<evidence type="ECO:0000256" key="9">
    <source>
        <dbReference type="SAM" id="MobiDB-lite"/>
    </source>
</evidence>
<keyword evidence="2 12" id="KW-0645">Protease</keyword>
<keyword evidence="3" id="KW-0479">Metal-binding</keyword>
<evidence type="ECO:0000259" key="11">
    <source>
        <dbReference type="Pfam" id="PF05572"/>
    </source>
</evidence>
<dbReference type="AlphaFoldDB" id="A0A846Z613"/>
<dbReference type="GO" id="GO:0006508">
    <property type="term" value="P:proteolysis"/>
    <property type="evidence" value="ECO:0007669"/>
    <property type="project" value="UniProtKB-KW"/>
</dbReference>
<dbReference type="InterPro" id="IPR008754">
    <property type="entry name" value="Peptidase_M43"/>
</dbReference>
<comment type="similarity">
    <text evidence="1">Belongs to the peptidase M43B family.</text>
</comment>
<dbReference type="EMBL" id="JAAXPI010000026">
    <property type="protein sequence ID" value="NKZ05853.1"/>
    <property type="molecule type" value="Genomic_DNA"/>
</dbReference>
<evidence type="ECO:0000256" key="1">
    <source>
        <dbReference type="ARBA" id="ARBA00008721"/>
    </source>
</evidence>
<evidence type="ECO:0000256" key="5">
    <source>
        <dbReference type="ARBA" id="ARBA00022801"/>
    </source>
</evidence>
<keyword evidence="13" id="KW-1185">Reference proteome</keyword>
<reference evidence="12 13" key="1">
    <citation type="submission" date="2020-04" db="EMBL/GenBank/DDBJ databases">
        <title>MicrobeNet Type strains.</title>
        <authorList>
            <person name="Nicholson A.C."/>
        </authorList>
    </citation>
    <scope>NUCLEOTIDE SEQUENCE [LARGE SCALE GENOMIC DNA]</scope>
    <source>
        <strain evidence="12 13">ATCC BAA-277</strain>
    </source>
</reference>
<evidence type="ECO:0000256" key="4">
    <source>
        <dbReference type="ARBA" id="ARBA00022729"/>
    </source>
</evidence>
<evidence type="ECO:0000313" key="13">
    <source>
        <dbReference type="Proteomes" id="UP000579250"/>
    </source>
</evidence>
<feature type="compositionally biased region" description="Basic residues" evidence="9">
    <location>
        <begin position="10"/>
        <end position="20"/>
    </location>
</feature>
<evidence type="ECO:0000256" key="7">
    <source>
        <dbReference type="ARBA" id="ARBA00023049"/>
    </source>
</evidence>
<dbReference type="GO" id="GO:0046872">
    <property type="term" value="F:metal ion binding"/>
    <property type="evidence" value="ECO:0007669"/>
    <property type="project" value="UniProtKB-KW"/>
</dbReference>
<evidence type="ECO:0000256" key="3">
    <source>
        <dbReference type="ARBA" id="ARBA00022723"/>
    </source>
</evidence>
<proteinExistence type="inferred from homology"/>
<evidence type="ECO:0000313" key="12">
    <source>
        <dbReference type="EMBL" id="NKZ05853.1"/>
    </source>
</evidence>
<dbReference type="SUPFAM" id="SSF55486">
    <property type="entry name" value="Metalloproteases ('zincins'), catalytic domain"/>
    <property type="match status" value="1"/>
</dbReference>
<keyword evidence="6" id="KW-0862">Zinc</keyword>
<feature type="chain" id="PRO_5032283396" evidence="10">
    <location>
        <begin position="40"/>
        <end position="322"/>
    </location>
</feature>
<dbReference type="Proteomes" id="UP000579250">
    <property type="component" value="Unassembled WGS sequence"/>
</dbReference>
<feature type="compositionally biased region" description="Polar residues" evidence="9">
    <location>
        <begin position="266"/>
        <end position="278"/>
    </location>
</feature>
<dbReference type="InterPro" id="IPR024079">
    <property type="entry name" value="MetalloPept_cat_dom_sf"/>
</dbReference>
<organism evidence="12 13">
    <name type="scientific">Actinomadura latina</name>
    <dbReference type="NCBI Taxonomy" id="163603"/>
    <lineage>
        <taxon>Bacteria</taxon>
        <taxon>Bacillati</taxon>
        <taxon>Actinomycetota</taxon>
        <taxon>Actinomycetes</taxon>
        <taxon>Streptosporangiales</taxon>
        <taxon>Thermomonosporaceae</taxon>
        <taxon>Actinomadura</taxon>
    </lineage>
</organism>
<evidence type="ECO:0000256" key="2">
    <source>
        <dbReference type="ARBA" id="ARBA00022670"/>
    </source>
</evidence>
<gene>
    <name evidence="12" type="ORF">HGB48_19180</name>
</gene>
<feature type="domain" description="Peptidase M43 pregnancy-associated plasma-A" evidence="11">
    <location>
        <begin position="199"/>
        <end position="315"/>
    </location>
</feature>
<dbReference type="GO" id="GO:0008237">
    <property type="term" value="F:metallopeptidase activity"/>
    <property type="evidence" value="ECO:0007669"/>
    <property type="project" value="UniProtKB-KW"/>
</dbReference>
<evidence type="ECO:0000256" key="8">
    <source>
        <dbReference type="ARBA" id="ARBA00023157"/>
    </source>
</evidence>
<protein>
    <submittedName>
        <fullName evidence="12">Zinc metalloprotease</fullName>
    </submittedName>
</protein>
<dbReference type="PANTHER" id="PTHR47466">
    <property type="match status" value="1"/>
</dbReference>
<comment type="caution">
    <text evidence="12">The sequence shown here is derived from an EMBL/GenBank/DDBJ whole genome shotgun (WGS) entry which is preliminary data.</text>
</comment>
<feature type="region of interest" description="Disordered" evidence="9">
    <location>
        <begin position="1"/>
        <end position="22"/>
    </location>
</feature>
<dbReference type="PANTHER" id="PTHR47466:SF1">
    <property type="entry name" value="METALLOPROTEASE MEP1 (AFU_ORTHOLOGUE AFUA_1G07730)-RELATED"/>
    <property type="match status" value="1"/>
</dbReference>
<dbReference type="CDD" id="cd04275">
    <property type="entry name" value="ZnMc_pappalysin_like"/>
    <property type="match status" value="1"/>
</dbReference>
<feature type="region of interest" description="Disordered" evidence="9">
    <location>
        <begin position="258"/>
        <end position="278"/>
    </location>
</feature>
<accession>A0A846Z613</accession>
<keyword evidence="8" id="KW-1015">Disulfide bond</keyword>
<keyword evidence="7 12" id="KW-0482">Metalloprotease</keyword>
<sequence length="322" mass="34544">MTPLPQRALPRSRRPPRSSMKRAGIATVLGLAAAFTAYAPSAPATLAAQSAQSAQSTQSTQCADQPAQARVRAGAHVTERNQPSSAKVAAMEKDFQKRAGKLKTMRAAAAITVRVHFQVVYGSAGNVSDTTLQRQLTVLNNAYAGSNVTFTLAEIRRTSNASWFSDPEGYERQMKSSLHTGNAQDLNIYTADLGSSLLGWATFPSSYRSQPTMDGVVIHYQSLPGGALGNYNEGDTATHEVGHWMGLYHTFQGGCSGQGDRVSDTPAEQSPASGCPTGRNTCSAPGADPIHNFMDYSYDSCMYEFTPGQNARMQSQWAAYRA</sequence>
<keyword evidence="4 10" id="KW-0732">Signal</keyword>
<dbReference type="Gene3D" id="3.40.390.10">
    <property type="entry name" value="Collagenase (Catalytic Domain)"/>
    <property type="match status" value="1"/>
</dbReference>
<feature type="region of interest" description="Disordered" evidence="9">
    <location>
        <begin position="57"/>
        <end position="83"/>
    </location>
</feature>
<dbReference type="Pfam" id="PF05572">
    <property type="entry name" value="Peptidase_M43"/>
    <property type="match status" value="1"/>
</dbReference>
<feature type="signal peptide" evidence="10">
    <location>
        <begin position="1"/>
        <end position="39"/>
    </location>
</feature>
<name>A0A846Z613_9ACTN</name>
<evidence type="ECO:0000256" key="10">
    <source>
        <dbReference type="SAM" id="SignalP"/>
    </source>
</evidence>
<evidence type="ECO:0000256" key="6">
    <source>
        <dbReference type="ARBA" id="ARBA00022833"/>
    </source>
</evidence>